<dbReference type="SMART" id="SM00304">
    <property type="entry name" value="HAMP"/>
    <property type="match status" value="1"/>
</dbReference>
<dbReference type="SMART" id="SM00388">
    <property type="entry name" value="HisKA"/>
    <property type="match status" value="1"/>
</dbReference>
<dbReference type="InterPro" id="IPR005467">
    <property type="entry name" value="His_kinase_dom"/>
</dbReference>
<name>K9ZHV3_ANACC</name>
<keyword evidence="8 16" id="KW-0418">Kinase</keyword>
<dbReference type="SMART" id="SM00387">
    <property type="entry name" value="HATPase_c"/>
    <property type="match status" value="1"/>
</dbReference>
<dbReference type="InterPro" id="IPR036097">
    <property type="entry name" value="HisK_dim/P_sf"/>
</dbReference>
<dbReference type="Proteomes" id="UP000010474">
    <property type="component" value="Chromosome"/>
</dbReference>
<dbReference type="SUPFAM" id="SSF55874">
    <property type="entry name" value="ATPase domain of HSP90 chaperone/DNA topoisomerase II/histidine kinase"/>
    <property type="match status" value="1"/>
</dbReference>
<dbReference type="PROSITE" id="PS50885">
    <property type="entry name" value="HAMP"/>
    <property type="match status" value="1"/>
</dbReference>
<evidence type="ECO:0000313" key="16">
    <source>
        <dbReference type="EMBL" id="AFZ58761.1"/>
    </source>
</evidence>
<dbReference type="Gene3D" id="3.30.565.10">
    <property type="entry name" value="Histidine kinase-like ATPase, C-terminal domain"/>
    <property type="match status" value="1"/>
</dbReference>
<accession>K9ZHV3</accession>
<dbReference type="SUPFAM" id="SSF47384">
    <property type="entry name" value="Homodimeric domain of signal transducing histidine kinase"/>
    <property type="match status" value="1"/>
</dbReference>
<comment type="catalytic activity">
    <reaction evidence="1">
        <text>ATP + protein L-histidine = ADP + protein N-phospho-L-histidine.</text>
        <dbReference type="EC" id="2.7.13.3"/>
    </reaction>
</comment>
<evidence type="ECO:0000256" key="8">
    <source>
        <dbReference type="ARBA" id="ARBA00022777"/>
    </source>
</evidence>
<keyword evidence="11 13" id="KW-0472">Membrane</keyword>
<dbReference type="eggNOG" id="COG4191">
    <property type="taxonomic scope" value="Bacteria"/>
</dbReference>
<dbReference type="PANTHER" id="PTHR43065:SF50">
    <property type="entry name" value="HISTIDINE KINASE"/>
    <property type="match status" value="1"/>
</dbReference>
<evidence type="ECO:0000256" key="5">
    <source>
        <dbReference type="ARBA" id="ARBA00022553"/>
    </source>
</evidence>
<dbReference type="PANTHER" id="PTHR43065">
    <property type="entry name" value="SENSOR HISTIDINE KINASE"/>
    <property type="match status" value="1"/>
</dbReference>
<keyword evidence="12" id="KW-0175">Coiled coil</keyword>
<dbReference type="PATRIC" id="fig|272123.3.peg.3656"/>
<evidence type="ECO:0000256" key="13">
    <source>
        <dbReference type="SAM" id="Phobius"/>
    </source>
</evidence>
<dbReference type="GO" id="GO:0005886">
    <property type="term" value="C:plasma membrane"/>
    <property type="evidence" value="ECO:0007669"/>
    <property type="project" value="UniProtKB-SubCell"/>
</dbReference>
<dbReference type="PROSITE" id="PS50109">
    <property type="entry name" value="HIS_KIN"/>
    <property type="match status" value="1"/>
</dbReference>
<keyword evidence="10" id="KW-0902">Two-component regulatory system</keyword>
<proteinExistence type="predicted"/>
<dbReference type="PRINTS" id="PR00344">
    <property type="entry name" value="BCTRLSENSOR"/>
</dbReference>
<evidence type="ECO:0000259" key="14">
    <source>
        <dbReference type="PROSITE" id="PS50109"/>
    </source>
</evidence>
<keyword evidence="9 13" id="KW-1133">Transmembrane helix</keyword>
<evidence type="ECO:0000256" key="10">
    <source>
        <dbReference type="ARBA" id="ARBA00023012"/>
    </source>
</evidence>
<dbReference type="Pfam" id="PF02743">
    <property type="entry name" value="dCache_1"/>
    <property type="match status" value="1"/>
</dbReference>
<evidence type="ECO:0000256" key="12">
    <source>
        <dbReference type="SAM" id="Coils"/>
    </source>
</evidence>
<comment type="subcellular location">
    <subcellularLocation>
        <location evidence="2">Cell membrane</location>
        <topology evidence="2">Multi-pass membrane protein</topology>
    </subcellularLocation>
</comment>
<dbReference type="Gene3D" id="1.10.287.130">
    <property type="match status" value="1"/>
</dbReference>
<dbReference type="SUPFAM" id="SSF158472">
    <property type="entry name" value="HAMP domain-like"/>
    <property type="match status" value="1"/>
</dbReference>
<keyword evidence="5" id="KW-0597">Phosphoprotein</keyword>
<dbReference type="InterPro" id="IPR033479">
    <property type="entry name" value="dCache_1"/>
</dbReference>
<feature type="coiled-coil region" evidence="12">
    <location>
        <begin position="452"/>
        <end position="486"/>
    </location>
</feature>
<dbReference type="InterPro" id="IPR003660">
    <property type="entry name" value="HAMP_dom"/>
</dbReference>
<dbReference type="Gene3D" id="3.30.450.20">
    <property type="entry name" value="PAS domain"/>
    <property type="match status" value="1"/>
</dbReference>
<dbReference type="EC" id="2.7.13.3" evidence="3"/>
<dbReference type="Pfam" id="PF02518">
    <property type="entry name" value="HATPase_c"/>
    <property type="match status" value="1"/>
</dbReference>
<evidence type="ECO:0000256" key="11">
    <source>
        <dbReference type="ARBA" id="ARBA00023136"/>
    </source>
</evidence>
<dbReference type="AlphaFoldDB" id="K9ZHV3"/>
<feature type="domain" description="Histidine kinase" evidence="14">
    <location>
        <begin position="516"/>
        <end position="773"/>
    </location>
</feature>
<dbReference type="GO" id="GO:0000155">
    <property type="term" value="F:phosphorelay sensor kinase activity"/>
    <property type="evidence" value="ECO:0007669"/>
    <property type="project" value="InterPro"/>
</dbReference>
<evidence type="ECO:0000256" key="4">
    <source>
        <dbReference type="ARBA" id="ARBA00022475"/>
    </source>
</evidence>
<keyword evidence="4" id="KW-1003">Cell membrane</keyword>
<keyword evidence="7 13" id="KW-0812">Transmembrane</keyword>
<evidence type="ECO:0000313" key="17">
    <source>
        <dbReference type="Proteomes" id="UP000010474"/>
    </source>
</evidence>
<organism evidence="16 17">
    <name type="scientific">Anabaena cylindrica (strain ATCC 27899 / PCC 7122)</name>
    <dbReference type="NCBI Taxonomy" id="272123"/>
    <lineage>
        <taxon>Bacteria</taxon>
        <taxon>Bacillati</taxon>
        <taxon>Cyanobacteriota</taxon>
        <taxon>Cyanophyceae</taxon>
        <taxon>Nostocales</taxon>
        <taxon>Nostocaceae</taxon>
        <taxon>Anabaena</taxon>
    </lineage>
</organism>
<dbReference type="HOGENOM" id="CLU_000445_114_10_3"/>
<dbReference type="EMBL" id="CP003659">
    <property type="protein sequence ID" value="AFZ58761.1"/>
    <property type="molecule type" value="Genomic_DNA"/>
</dbReference>
<feature type="transmembrane region" description="Helical" evidence="13">
    <location>
        <begin position="388"/>
        <end position="410"/>
    </location>
</feature>
<reference evidence="17" key="1">
    <citation type="journal article" date="2013" name="Proc. Natl. Acad. Sci. U.S.A.">
        <title>Improving the coverage of the cyanobacterial phylum using diversity-driven genome sequencing.</title>
        <authorList>
            <person name="Shih P.M."/>
            <person name="Wu D."/>
            <person name="Latifi A."/>
            <person name="Axen S.D."/>
            <person name="Fewer D.P."/>
            <person name="Talla E."/>
            <person name="Calteau A."/>
            <person name="Cai F."/>
            <person name="Tandeau de Marsac N."/>
            <person name="Rippka R."/>
            <person name="Herdman M."/>
            <person name="Sivonen K."/>
            <person name="Coursin T."/>
            <person name="Laurent T."/>
            <person name="Goodwin L."/>
            <person name="Nolan M."/>
            <person name="Davenport K.W."/>
            <person name="Han C.S."/>
            <person name="Rubin E.M."/>
            <person name="Eisen J.A."/>
            <person name="Woyke T."/>
            <person name="Gugger M."/>
            <person name="Kerfeld C.A."/>
        </authorList>
    </citation>
    <scope>NUCLEOTIDE SEQUENCE [LARGE SCALE GENOMIC DNA]</scope>
    <source>
        <strain evidence="17">ATCC 27899 / PCC 7122</strain>
    </source>
</reference>
<evidence type="ECO:0000256" key="9">
    <source>
        <dbReference type="ARBA" id="ARBA00022989"/>
    </source>
</evidence>
<dbReference type="KEGG" id="acy:Anacy_3358"/>
<dbReference type="InterPro" id="IPR003594">
    <property type="entry name" value="HATPase_dom"/>
</dbReference>
<dbReference type="CDD" id="cd00082">
    <property type="entry name" value="HisKA"/>
    <property type="match status" value="1"/>
</dbReference>
<dbReference type="STRING" id="272123.Anacy_3358"/>
<feature type="domain" description="HAMP" evidence="15">
    <location>
        <begin position="408"/>
        <end position="460"/>
    </location>
</feature>
<protein>
    <recommendedName>
        <fullName evidence="3">histidine kinase</fullName>
        <ecNumber evidence="3">2.7.13.3</ecNumber>
    </recommendedName>
</protein>
<dbReference type="InterPro" id="IPR036890">
    <property type="entry name" value="HATPase_C_sf"/>
</dbReference>
<dbReference type="InterPro" id="IPR004358">
    <property type="entry name" value="Sig_transdc_His_kin-like_C"/>
</dbReference>
<dbReference type="OrthoDB" id="9772100at2"/>
<evidence type="ECO:0000259" key="15">
    <source>
        <dbReference type="PROSITE" id="PS50885"/>
    </source>
</evidence>
<dbReference type="InterPro" id="IPR003661">
    <property type="entry name" value="HisK_dim/P_dom"/>
</dbReference>
<evidence type="ECO:0000256" key="3">
    <source>
        <dbReference type="ARBA" id="ARBA00012438"/>
    </source>
</evidence>
<keyword evidence="6" id="KW-0808">Transferase</keyword>
<evidence type="ECO:0000256" key="6">
    <source>
        <dbReference type="ARBA" id="ARBA00022679"/>
    </source>
</evidence>
<dbReference type="Gene3D" id="6.10.340.10">
    <property type="match status" value="1"/>
</dbReference>
<gene>
    <name evidence="16" type="ordered locus">Anacy_3358</name>
</gene>
<evidence type="ECO:0000256" key="7">
    <source>
        <dbReference type="ARBA" id="ARBA00022692"/>
    </source>
</evidence>
<dbReference type="CDD" id="cd06225">
    <property type="entry name" value="HAMP"/>
    <property type="match status" value="1"/>
</dbReference>
<dbReference type="Pfam" id="PF00672">
    <property type="entry name" value="HAMP"/>
    <property type="match status" value="1"/>
</dbReference>
<sequence length="773" mass="86618">MLIFLYISKLVEKYGKTKLAGCFTPYKSIKKRSMRNFFKITSHVNISLRFLLIVPFLIQISVTVGLVGYLSYQNGQKTVNELVTQIMDKTSNVVNQHLNNYLAVPNQLNQMNADAVETGMLNLQNLEVGGRYFWKQMQLHENLGYNGYILATGKGAGAGNYANKKLKTLEIFPKVVKGVSTIYSYATDNQGNKTTLLNTYNYNGLEQPWYTETVKAGKPIWSGVHPWTGAFNSDSIAASANYPIYDKSGKLFAVFGVDLLLSNISNFLEKIHVSNNGVIFIIERNGLLIADSSSTKPYKIVNNAQTKRITATDSTSPLIRATAQYLQQKPGNLQLIQDPQQLRFNFQGNNQFVKVTPWRDQLGLDWLVVLAVPESDFMGQIQDNTRNTIFLCLATLVVASLMGIYTSSWITKPILDLSQASRVIADGDFNKSVELKGINELEILGQSFNHMARQLQESFTALETANQNLEQSNTELEQRVEARTLELQATIQELHHTQTQMVQSEKMSALGQMVAGVAHEINNPVNFIHGNLSHIEQYTEDLLSLAQLYQNYLPEPPVEITEKLNEIDFGFLEEDLGKILKSMEMGTTRIQEIVLSLRNFSRLDEAEVKEVDIHEGIDSTLVILNNRLKAKSDRMGIEVIKEYGKLPLIDCYAGQLNQVFMNILNNAIDALEERDKVRSLDEINTQPSKIKISTAYQDGCICIHIADNGLGIREEDSSNVFNPFFTTKPVGKGTGLGLSISYHIITQKHGGKFYFHSTPGEGTEFVIQLPMGT</sequence>
<dbReference type="CDD" id="cd12913">
    <property type="entry name" value="PDC1_MCP_like"/>
    <property type="match status" value="1"/>
</dbReference>
<evidence type="ECO:0000256" key="2">
    <source>
        <dbReference type="ARBA" id="ARBA00004651"/>
    </source>
</evidence>
<feature type="transmembrane region" description="Helical" evidence="13">
    <location>
        <begin position="46"/>
        <end position="70"/>
    </location>
</feature>
<evidence type="ECO:0000256" key="1">
    <source>
        <dbReference type="ARBA" id="ARBA00000085"/>
    </source>
</evidence>
<keyword evidence="17" id="KW-1185">Reference proteome</keyword>